<dbReference type="Proteomes" id="UP000837857">
    <property type="component" value="Chromosome 24"/>
</dbReference>
<evidence type="ECO:0000256" key="7">
    <source>
        <dbReference type="SAM" id="MobiDB-lite"/>
    </source>
</evidence>
<dbReference type="Pfam" id="PF14886">
    <property type="entry name" value="FAM183"/>
    <property type="match status" value="1"/>
</dbReference>
<reference evidence="8" key="1">
    <citation type="submission" date="2022-03" db="EMBL/GenBank/DDBJ databases">
        <authorList>
            <person name="Martin H S."/>
        </authorList>
    </citation>
    <scope>NUCLEOTIDE SEQUENCE</scope>
</reference>
<evidence type="ECO:0000256" key="5">
    <source>
        <dbReference type="ARBA" id="ARBA00023273"/>
    </source>
</evidence>
<keyword evidence="9" id="KW-1185">Reference proteome</keyword>
<evidence type="ECO:0000256" key="2">
    <source>
        <dbReference type="ARBA" id="ARBA00004245"/>
    </source>
</evidence>
<feature type="compositionally biased region" description="Polar residues" evidence="7">
    <location>
        <begin position="90"/>
        <end position="100"/>
    </location>
</feature>
<evidence type="ECO:0000256" key="3">
    <source>
        <dbReference type="ARBA" id="ARBA00022490"/>
    </source>
</evidence>
<dbReference type="EMBL" id="OW152836">
    <property type="protein sequence ID" value="CAH2057177.1"/>
    <property type="molecule type" value="Genomic_DNA"/>
</dbReference>
<feature type="non-terminal residue" evidence="8">
    <location>
        <position position="100"/>
    </location>
</feature>
<gene>
    <name evidence="8" type="ORF">IPOD504_LOCUS10049</name>
</gene>
<comment type="similarity">
    <text evidence="6">Belongs to the CFAP144 family.</text>
</comment>
<name>A0ABN8IL74_9NEOP</name>
<proteinExistence type="inferred from homology"/>
<keyword evidence="5" id="KW-0966">Cell projection</keyword>
<dbReference type="InterPro" id="IPR029214">
    <property type="entry name" value="CFAP144"/>
</dbReference>
<evidence type="ECO:0000256" key="6">
    <source>
        <dbReference type="ARBA" id="ARBA00034777"/>
    </source>
</evidence>
<keyword evidence="4" id="KW-0206">Cytoskeleton</keyword>
<evidence type="ECO:0000256" key="1">
    <source>
        <dbReference type="ARBA" id="ARBA00004138"/>
    </source>
</evidence>
<protein>
    <submittedName>
        <fullName evidence="8">Uncharacterized protein</fullName>
    </submittedName>
</protein>
<feature type="region of interest" description="Disordered" evidence="7">
    <location>
        <begin position="72"/>
        <end position="100"/>
    </location>
</feature>
<sequence>MDLRKCTFGIRMPFDLNRLNEIINREVKHFRNYKTYHPNFGVIPVATKFYAAHDQLKKQSPEETRNIENYYNNVTKSQAKGPRSKYPSPVTENQTYAEMH</sequence>
<organism evidence="8 9">
    <name type="scientific">Iphiclides podalirius</name>
    <name type="common">scarce swallowtail</name>
    <dbReference type="NCBI Taxonomy" id="110791"/>
    <lineage>
        <taxon>Eukaryota</taxon>
        <taxon>Metazoa</taxon>
        <taxon>Ecdysozoa</taxon>
        <taxon>Arthropoda</taxon>
        <taxon>Hexapoda</taxon>
        <taxon>Insecta</taxon>
        <taxon>Pterygota</taxon>
        <taxon>Neoptera</taxon>
        <taxon>Endopterygota</taxon>
        <taxon>Lepidoptera</taxon>
        <taxon>Glossata</taxon>
        <taxon>Ditrysia</taxon>
        <taxon>Papilionoidea</taxon>
        <taxon>Papilionidae</taxon>
        <taxon>Papilioninae</taxon>
        <taxon>Iphiclides</taxon>
    </lineage>
</organism>
<keyword evidence="3" id="KW-0963">Cytoplasm</keyword>
<evidence type="ECO:0000313" key="9">
    <source>
        <dbReference type="Proteomes" id="UP000837857"/>
    </source>
</evidence>
<evidence type="ECO:0000256" key="4">
    <source>
        <dbReference type="ARBA" id="ARBA00023212"/>
    </source>
</evidence>
<comment type="subcellular location">
    <subcellularLocation>
        <location evidence="1">Cell projection</location>
        <location evidence="1">Cilium</location>
    </subcellularLocation>
    <subcellularLocation>
        <location evidence="2">Cytoplasm</location>
        <location evidence="2">Cytoskeleton</location>
    </subcellularLocation>
</comment>
<evidence type="ECO:0000313" key="8">
    <source>
        <dbReference type="EMBL" id="CAH2057177.1"/>
    </source>
</evidence>
<accession>A0ABN8IL74</accession>